<evidence type="ECO:0000256" key="6">
    <source>
        <dbReference type="ARBA" id="ARBA00022756"/>
    </source>
</evidence>
<keyword evidence="5 9" id="KW-0808">Transferase</keyword>
<reference evidence="12" key="1">
    <citation type="submission" date="2022-09" db="EMBL/GenBank/DDBJ databases">
        <title>Winslowiella arboricola sp. nov., isolated from bleeding cankers on broadleaf hosts.</title>
        <authorList>
            <person name="Brady C."/>
            <person name="Kaur S."/>
            <person name="Crampton B."/>
            <person name="Maddock D."/>
            <person name="Arnold D."/>
            <person name="Denman S."/>
        </authorList>
    </citation>
    <scope>NUCLEOTIDE SEQUENCE</scope>
    <source>
        <strain evidence="12">BAC 15a-03b</strain>
    </source>
</reference>
<evidence type="ECO:0000313" key="12">
    <source>
        <dbReference type="EMBL" id="MCU5776823.1"/>
    </source>
</evidence>
<dbReference type="PANTHER" id="PTHR13693">
    <property type="entry name" value="CLASS II AMINOTRANSFERASE/8-AMINO-7-OXONONANOATE SYNTHASE"/>
    <property type="match status" value="1"/>
</dbReference>
<dbReference type="Pfam" id="PF00155">
    <property type="entry name" value="Aminotran_1_2"/>
    <property type="match status" value="1"/>
</dbReference>
<feature type="binding site" evidence="9">
    <location>
        <begin position="108"/>
        <end position="109"/>
    </location>
    <ligand>
        <name>pyridoxal 5'-phosphate</name>
        <dbReference type="ChEBI" id="CHEBI:597326"/>
    </ligand>
</feature>
<dbReference type="PANTHER" id="PTHR13693:SF100">
    <property type="entry name" value="8-AMINO-7-OXONONANOATE SYNTHASE"/>
    <property type="match status" value="1"/>
</dbReference>
<dbReference type="InterPro" id="IPR015421">
    <property type="entry name" value="PyrdxlP-dep_Trfase_major"/>
</dbReference>
<dbReference type="Gene3D" id="3.40.640.10">
    <property type="entry name" value="Type I PLP-dependent aspartate aminotransferase-like (Major domain)"/>
    <property type="match status" value="1"/>
</dbReference>
<dbReference type="GO" id="GO:0008710">
    <property type="term" value="F:8-amino-7-oxononanoate synthase activity"/>
    <property type="evidence" value="ECO:0007669"/>
    <property type="project" value="UniProtKB-UniRule"/>
</dbReference>
<evidence type="ECO:0000256" key="2">
    <source>
        <dbReference type="ARBA" id="ARBA00004746"/>
    </source>
</evidence>
<dbReference type="HAMAP" id="MF_01693">
    <property type="entry name" value="BioF_aminotrans_2"/>
    <property type="match status" value="1"/>
</dbReference>
<feature type="binding site" evidence="9">
    <location>
        <position position="133"/>
    </location>
    <ligand>
        <name>substrate</name>
    </ligand>
</feature>
<keyword evidence="12" id="KW-0012">Acyltransferase</keyword>
<feature type="domain" description="Aminotransferase class I/classII large" evidence="11">
    <location>
        <begin position="43"/>
        <end position="378"/>
    </location>
</feature>
<organism evidence="12 13">
    <name type="scientific">Winslowiella arboricola</name>
    <dbReference type="NCBI Taxonomy" id="2978220"/>
    <lineage>
        <taxon>Bacteria</taxon>
        <taxon>Pseudomonadati</taxon>
        <taxon>Pseudomonadota</taxon>
        <taxon>Gammaproteobacteria</taxon>
        <taxon>Enterobacterales</taxon>
        <taxon>Erwiniaceae</taxon>
        <taxon>Winslowiella</taxon>
    </lineage>
</organism>
<feature type="binding site" evidence="9">
    <location>
        <position position="233"/>
    </location>
    <ligand>
        <name>pyridoxal 5'-phosphate</name>
        <dbReference type="ChEBI" id="CHEBI:597326"/>
    </ligand>
</feature>
<evidence type="ECO:0000256" key="9">
    <source>
        <dbReference type="HAMAP-Rule" id="MF_01693"/>
    </source>
</evidence>
<keyword evidence="6 9" id="KW-0093">Biotin biosynthesis</keyword>
<dbReference type="InterPro" id="IPR022834">
    <property type="entry name" value="AONS_Proteobacteria"/>
</dbReference>
<comment type="pathway">
    <text evidence="2 9">Cofactor biosynthesis; biotin biosynthesis.</text>
</comment>
<evidence type="ECO:0000313" key="13">
    <source>
        <dbReference type="Proteomes" id="UP001064262"/>
    </source>
</evidence>
<dbReference type="PROSITE" id="PS00599">
    <property type="entry name" value="AA_TRANSFER_CLASS_2"/>
    <property type="match status" value="1"/>
</dbReference>
<evidence type="ECO:0000256" key="10">
    <source>
        <dbReference type="PIRSR" id="PIRSR604723-51"/>
    </source>
</evidence>
<gene>
    <name evidence="9 12" type="primary">bioF</name>
    <name evidence="12" type="ORF">N5923_04820</name>
</gene>
<evidence type="ECO:0000256" key="5">
    <source>
        <dbReference type="ARBA" id="ARBA00022679"/>
    </source>
</evidence>
<evidence type="ECO:0000259" key="11">
    <source>
        <dbReference type="Pfam" id="PF00155"/>
    </source>
</evidence>
<dbReference type="InterPro" id="IPR001917">
    <property type="entry name" value="Aminotrans_II_pyridoxalP_BS"/>
</dbReference>
<dbReference type="AlphaFoldDB" id="A0A9J6PRY7"/>
<feature type="binding site" evidence="9">
    <location>
        <position position="207"/>
    </location>
    <ligand>
        <name>pyridoxal 5'-phosphate</name>
        <dbReference type="ChEBI" id="CHEBI:597326"/>
    </ligand>
</feature>
<sequence length="384" mass="42046">MSWQQRITLALAQRRESGRLRQRTLNQQGDARWIEVDGQRYRNFSGNDYLGLSHDLRVIRAWQQGAERYGVGSGGSGHVTGYCRPHAELEAELADWLGYPRALLFISGFAANQALIAALTGKDDRIFADKLSHASLLEAASHSPATLRRFAHNQPASLQKLLTPHTAGETLVVTEGVFSMDGDSAPLAELQQLAQQHNSWLMVDDAHGIGVLGEQGRGSCWQQQVRPELLVVTFGKAFGVSGAAVLCDNDTADYQLQFARHLIYSTSMPPAQACALQAALQAVRQGDELRQQLAENIARFRRGAGDLPWRLADSHTAIQPLIVGENQAALDLAAELRARGCWVSAIRPPTVPPGTARLRITLNASHQPQDIDGLLERLYDAKGE</sequence>
<evidence type="ECO:0000256" key="8">
    <source>
        <dbReference type="ARBA" id="ARBA00047715"/>
    </source>
</evidence>
<feature type="binding site" evidence="9">
    <location>
        <position position="179"/>
    </location>
    <ligand>
        <name>pyridoxal 5'-phosphate</name>
        <dbReference type="ChEBI" id="CHEBI:597326"/>
    </ligand>
</feature>
<dbReference type="EC" id="2.3.1.47" evidence="9"/>
<dbReference type="NCBIfam" id="TIGR00858">
    <property type="entry name" value="bioF"/>
    <property type="match status" value="1"/>
</dbReference>
<dbReference type="GO" id="GO:0009102">
    <property type="term" value="P:biotin biosynthetic process"/>
    <property type="evidence" value="ECO:0007669"/>
    <property type="project" value="UniProtKB-UniRule"/>
</dbReference>
<comment type="cofactor">
    <cofactor evidence="1 9 10">
        <name>pyridoxal 5'-phosphate</name>
        <dbReference type="ChEBI" id="CHEBI:597326"/>
    </cofactor>
</comment>
<dbReference type="Gene3D" id="3.90.1150.10">
    <property type="entry name" value="Aspartate Aminotransferase, domain 1"/>
    <property type="match status" value="1"/>
</dbReference>
<feature type="binding site" evidence="9">
    <location>
        <position position="350"/>
    </location>
    <ligand>
        <name>substrate</name>
    </ligand>
</feature>
<protein>
    <recommendedName>
        <fullName evidence="9">8-amino-7-oxononanoate synthase</fullName>
        <shortName evidence="9">AONS</shortName>
        <ecNumber evidence="9">2.3.1.47</ecNumber>
    </recommendedName>
    <alternativeName>
        <fullName evidence="9">7-keto-8-amino-pelargonic acid synthase</fullName>
        <shortName evidence="9">7-KAP synthase</shortName>
        <shortName evidence="9">KAPA synthase</shortName>
    </alternativeName>
    <alternativeName>
        <fullName evidence="9">8-amino-7-ketopelargonate synthase</fullName>
    </alternativeName>
</protein>
<dbReference type="Proteomes" id="UP001064262">
    <property type="component" value="Unassembled WGS sequence"/>
</dbReference>
<comment type="caution">
    <text evidence="12">The sequence shown here is derived from an EMBL/GenBank/DDBJ whole genome shotgun (WGS) entry which is preliminary data.</text>
</comment>
<dbReference type="RefSeq" id="WP_267143520.1">
    <property type="nucleotide sequence ID" value="NZ_JAODIL010000077.1"/>
</dbReference>
<dbReference type="InterPro" id="IPR015422">
    <property type="entry name" value="PyrdxlP-dep_Trfase_small"/>
</dbReference>
<name>A0A9J6PRY7_9GAMM</name>
<evidence type="ECO:0000256" key="4">
    <source>
        <dbReference type="ARBA" id="ARBA00011738"/>
    </source>
</evidence>
<feature type="binding site" evidence="9">
    <location>
        <position position="21"/>
    </location>
    <ligand>
        <name>substrate</name>
    </ligand>
</feature>
<keyword evidence="7 9" id="KW-0663">Pyridoxal phosphate</keyword>
<feature type="modified residue" description="N6-(pyridoxal phosphate)lysine" evidence="9 10">
    <location>
        <position position="236"/>
    </location>
</feature>
<dbReference type="EMBL" id="JAODIM010000037">
    <property type="protein sequence ID" value="MCU5776823.1"/>
    <property type="molecule type" value="Genomic_DNA"/>
</dbReference>
<evidence type="ECO:0000256" key="7">
    <source>
        <dbReference type="ARBA" id="ARBA00022898"/>
    </source>
</evidence>
<dbReference type="CDD" id="cd06454">
    <property type="entry name" value="KBL_like"/>
    <property type="match status" value="1"/>
</dbReference>
<dbReference type="InterPro" id="IPR004839">
    <property type="entry name" value="Aminotransferase_I/II_large"/>
</dbReference>
<comment type="similarity">
    <text evidence="3 9">Belongs to the class-II pyridoxal-phosphate-dependent aminotransferase family. BioF subfamily.</text>
</comment>
<dbReference type="InterPro" id="IPR015424">
    <property type="entry name" value="PyrdxlP-dep_Trfase"/>
</dbReference>
<evidence type="ECO:0000256" key="3">
    <source>
        <dbReference type="ARBA" id="ARBA00010008"/>
    </source>
</evidence>
<dbReference type="SUPFAM" id="SSF53383">
    <property type="entry name" value="PLP-dependent transferases"/>
    <property type="match status" value="1"/>
</dbReference>
<keyword evidence="13" id="KW-1185">Reference proteome</keyword>
<comment type="function">
    <text evidence="9">Catalyzes the decarboxylative condensation of pimeloyl-[acyl-carrier protein] and L-alanine to produce 8-amino-7-oxononanoate (AON), [acyl-carrier protein], and carbon dioxide.</text>
</comment>
<accession>A0A9J6PRY7</accession>
<comment type="catalytic activity">
    <reaction evidence="8 9">
        <text>6-carboxyhexanoyl-[ACP] + L-alanine + H(+) = (8S)-8-amino-7-oxononanoate + holo-[ACP] + CO2</text>
        <dbReference type="Rhea" id="RHEA:42288"/>
        <dbReference type="Rhea" id="RHEA-COMP:9685"/>
        <dbReference type="Rhea" id="RHEA-COMP:9955"/>
        <dbReference type="ChEBI" id="CHEBI:15378"/>
        <dbReference type="ChEBI" id="CHEBI:16526"/>
        <dbReference type="ChEBI" id="CHEBI:57972"/>
        <dbReference type="ChEBI" id="CHEBI:64479"/>
        <dbReference type="ChEBI" id="CHEBI:78846"/>
        <dbReference type="ChEBI" id="CHEBI:149468"/>
        <dbReference type="EC" id="2.3.1.47"/>
    </reaction>
</comment>
<proteinExistence type="inferred from homology"/>
<dbReference type="InterPro" id="IPR050087">
    <property type="entry name" value="AON_synthase_class-II"/>
</dbReference>
<dbReference type="InterPro" id="IPR004723">
    <property type="entry name" value="AONS_Archaea/Proteobacteria"/>
</dbReference>
<comment type="subunit">
    <text evidence="4 9">Homodimer.</text>
</comment>
<dbReference type="GO" id="GO:0030170">
    <property type="term" value="F:pyridoxal phosphate binding"/>
    <property type="evidence" value="ECO:0007669"/>
    <property type="project" value="UniProtKB-UniRule"/>
</dbReference>
<evidence type="ECO:0000256" key="1">
    <source>
        <dbReference type="ARBA" id="ARBA00001933"/>
    </source>
</evidence>